<name>A0A437QB00_9GAMM</name>
<dbReference type="AlphaFoldDB" id="A0A437QB00"/>
<keyword evidence="4" id="KW-1185">Reference proteome</keyword>
<dbReference type="PANTHER" id="PTHR13847:SF281">
    <property type="entry name" value="FAD DEPENDENT OXIDOREDUCTASE DOMAIN-CONTAINING PROTEIN"/>
    <property type="match status" value="1"/>
</dbReference>
<evidence type="ECO:0000313" key="3">
    <source>
        <dbReference type="EMBL" id="RVU31734.1"/>
    </source>
</evidence>
<proteinExistence type="predicted"/>
<dbReference type="EMBL" id="SACQ01000002">
    <property type="protein sequence ID" value="RVU31734.1"/>
    <property type="molecule type" value="Genomic_DNA"/>
</dbReference>
<dbReference type="RefSeq" id="WP_127693593.1">
    <property type="nucleotide sequence ID" value="NZ_SACQ01000002.1"/>
</dbReference>
<dbReference type="PANTHER" id="PTHR13847">
    <property type="entry name" value="SARCOSINE DEHYDROGENASE-RELATED"/>
    <property type="match status" value="1"/>
</dbReference>
<gene>
    <name evidence="3" type="ORF">EOE65_07075</name>
</gene>
<accession>A0A437QB00</accession>
<comment type="caution">
    <text evidence="3">The sequence shown here is derived from an EMBL/GenBank/DDBJ whole genome shotgun (WGS) entry which is preliminary data.</text>
</comment>
<evidence type="ECO:0000256" key="1">
    <source>
        <dbReference type="ARBA" id="ARBA00023002"/>
    </source>
</evidence>
<dbReference type="InterPro" id="IPR006076">
    <property type="entry name" value="FAD-dep_OxRdtase"/>
</dbReference>
<feature type="domain" description="FAD dependent oxidoreductase" evidence="2">
    <location>
        <begin position="34"/>
        <end position="377"/>
    </location>
</feature>
<dbReference type="Gene3D" id="3.50.50.60">
    <property type="entry name" value="FAD/NAD(P)-binding domain"/>
    <property type="match status" value="1"/>
</dbReference>
<dbReference type="Pfam" id="PF01266">
    <property type="entry name" value="DAO"/>
    <property type="match status" value="1"/>
</dbReference>
<evidence type="ECO:0000313" key="4">
    <source>
        <dbReference type="Proteomes" id="UP000282818"/>
    </source>
</evidence>
<keyword evidence="1" id="KW-0560">Oxidoreductase</keyword>
<dbReference type="Proteomes" id="UP000282818">
    <property type="component" value="Unassembled WGS sequence"/>
</dbReference>
<dbReference type="GO" id="GO:0016491">
    <property type="term" value="F:oxidoreductase activity"/>
    <property type="evidence" value="ECO:0007669"/>
    <property type="project" value="UniProtKB-KW"/>
</dbReference>
<reference evidence="3 4" key="1">
    <citation type="submission" date="2019-01" db="EMBL/GenBank/DDBJ databases">
        <authorList>
            <person name="Chen W.-M."/>
        </authorList>
    </citation>
    <scope>NUCLEOTIDE SEQUENCE [LARGE SCALE GENOMIC DNA]</scope>
    <source>
        <strain evidence="3 4">HPM-16</strain>
    </source>
</reference>
<dbReference type="InterPro" id="IPR036188">
    <property type="entry name" value="FAD/NAD-bd_sf"/>
</dbReference>
<protein>
    <submittedName>
        <fullName evidence="3">FAD-binding oxidoreductase</fullName>
    </submittedName>
</protein>
<evidence type="ECO:0000259" key="2">
    <source>
        <dbReference type="Pfam" id="PF01266"/>
    </source>
</evidence>
<dbReference type="SUPFAM" id="SSF51905">
    <property type="entry name" value="FAD/NAD(P)-binding domain"/>
    <property type="match status" value="1"/>
</dbReference>
<sequence>MSTAYPHYQRPCCWPDPAFDGAVKPALTGHQHFDAIIIGAGYTGLAIARRLAERQPNYRIAVLEAEQVGSGSPGRNSGFALETALSAPSAAQAQQLHTLYQRAHTQLITAAGLSDTSTQPVFKAAATSRGERYIKQLERFMVASGQPAEWLDAAALAQITGSTYYRSGLLLPGNRLLNPVRTIRAVAQTLPANVTLYENSAALELEQHASRWVVRTASAMAEAPRLFLANNAFIKGLGYGASRSVTIYTYAGLTPILSDAERAQINQRGEWGLLPAHRLGTTFRSTQDGRLLVRGMYGYEQEGGDEVEQILLRSLHSRYPELEGAQQLAHWWGGTTSLTANGAPLWGELRPGLFASVGCNGVGLVKGWMLGGALADLATGAATIPVHELFGRPSWMPPEPFRQLGFLAVSTLEKQLAGGEI</sequence>
<organism evidence="3 4">
    <name type="scientific">Neptunomonas marina</name>
    <dbReference type="NCBI Taxonomy" id="1815562"/>
    <lineage>
        <taxon>Bacteria</taxon>
        <taxon>Pseudomonadati</taxon>
        <taxon>Pseudomonadota</taxon>
        <taxon>Gammaproteobacteria</taxon>
        <taxon>Oceanospirillales</taxon>
        <taxon>Oceanospirillaceae</taxon>
        <taxon>Neptunomonas</taxon>
    </lineage>
</organism>
<dbReference type="GO" id="GO:0005737">
    <property type="term" value="C:cytoplasm"/>
    <property type="evidence" value="ECO:0007669"/>
    <property type="project" value="TreeGrafter"/>
</dbReference>
<dbReference type="Gene3D" id="3.30.9.10">
    <property type="entry name" value="D-Amino Acid Oxidase, subunit A, domain 2"/>
    <property type="match status" value="1"/>
</dbReference>